<dbReference type="PANTHER" id="PTHR31672">
    <property type="entry name" value="BNACNNG10540D PROTEIN"/>
    <property type="match status" value="1"/>
</dbReference>
<reference evidence="7" key="4">
    <citation type="journal article" date="2018" name="Nat. Plants">
        <title>Whole-genome landscape of Medicago truncatula symbiotic genes.</title>
        <authorList>
            <person name="Pecrix Y."/>
            <person name="Staton S.E."/>
            <person name="Sallet E."/>
            <person name="Lelandais-Briere C."/>
            <person name="Moreau S."/>
            <person name="Carrere S."/>
            <person name="Blein T."/>
            <person name="Jardinaud M.F."/>
            <person name="Latrasse D."/>
            <person name="Zouine M."/>
            <person name="Zahm M."/>
            <person name="Kreplak J."/>
            <person name="Mayjonade B."/>
            <person name="Satge C."/>
            <person name="Perez M."/>
            <person name="Cauet S."/>
            <person name="Marande W."/>
            <person name="Chantry-Darmon C."/>
            <person name="Lopez-Roques C."/>
            <person name="Bouchez O."/>
            <person name="Berard A."/>
            <person name="Debelle F."/>
            <person name="Munos S."/>
            <person name="Bendahmane A."/>
            <person name="Berges H."/>
            <person name="Niebel A."/>
            <person name="Buitink J."/>
            <person name="Frugier F."/>
            <person name="Benhamed M."/>
            <person name="Crespi M."/>
            <person name="Gouzy J."/>
            <person name="Gamas P."/>
        </authorList>
    </citation>
    <scope>NUCLEOTIDE SEQUENCE [LARGE SCALE GENOMIC DNA]</scope>
    <source>
        <strain evidence="7">cv. Jemalong A17</strain>
    </source>
</reference>
<dbReference type="PANTHER" id="PTHR31672:SF13">
    <property type="entry name" value="F-BOX PROTEIN CPR30-LIKE"/>
    <property type="match status" value="1"/>
</dbReference>
<reference evidence="4" key="5">
    <citation type="journal article" date="2018" name="Nat. Plants">
        <title>Whole-genome landscape of Medicago truncatula symbiotic genes.</title>
        <authorList>
            <person name="Pecrix Y."/>
            <person name="Gamas P."/>
            <person name="Carrere S."/>
        </authorList>
    </citation>
    <scope>NUCLEOTIDE SEQUENCE</scope>
    <source>
        <tissue evidence="4">Leaves</tissue>
    </source>
</reference>
<organism evidence="3 6">
    <name type="scientific">Medicago truncatula</name>
    <name type="common">Barrel medic</name>
    <name type="synonym">Medicago tribuloides</name>
    <dbReference type="NCBI Taxonomy" id="3880"/>
    <lineage>
        <taxon>Eukaryota</taxon>
        <taxon>Viridiplantae</taxon>
        <taxon>Streptophyta</taxon>
        <taxon>Embryophyta</taxon>
        <taxon>Tracheophyta</taxon>
        <taxon>Spermatophyta</taxon>
        <taxon>Magnoliopsida</taxon>
        <taxon>eudicotyledons</taxon>
        <taxon>Gunneridae</taxon>
        <taxon>Pentapetalae</taxon>
        <taxon>rosids</taxon>
        <taxon>fabids</taxon>
        <taxon>Fabales</taxon>
        <taxon>Fabaceae</taxon>
        <taxon>Papilionoideae</taxon>
        <taxon>50 kb inversion clade</taxon>
        <taxon>NPAAA clade</taxon>
        <taxon>Hologalegina</taxon>
        <taxon>IRL clade</taxon>
        <taxon>Trifolieae</taxon>
        <taxon>Medicago</taxon>
    </lineage>
</organism>
<dbReference type="KEGG" id="mtr:25485037"/>
<dbReference type="EMBL" id="CM001217">
    <property type="protein sequence ID" value="KEH43632.1"/>
    <property type="molecule type" value="Genomic_DNA"/>
</dbReference>
<dbReference type="InterPro" id="IPR017451">
    <property type="entry name" value="F-box-assoc_interact_dom"/>
</dbReference>
<dbReference type="Pfam" id="PF07734">
    <property type="entry name" value="FBA_1"/>
    <property type="match status" value="1"/>
</dbReference>
<dbReference type="Gramene" id="rna5698">
    <property type="protein sequence ID" value="RHN81627.1"/>
    <property type="gene ID" value="gene5698"/>
</dbReference>
<dbReference type="Proteomes" id="UP000002051">
    <property type="component" value="Unassembled WGS sequence"/>
</dbReference>
<evidence type="ECO:0000313" key="7">
    <source>
        <dbReference type="Proteomes" id="UP000265566"/>
    </source>
</evidence>
<reference evidence="3 6" key="1">
    <citation type="journal article" date="2011" name="Nature">
        <title>The Medicago genome provides insight into the evolution of rhizobial symbioses.</title>
        <authorList>
            <person name="Young N.D."/>
            <person name="Debelle F."/>
            <person name="Oldroyd G.E."/>
            <person name="Geurts R."/>
            <person name="Cannon S.B."/>
            <person name="Udvardi M.K."/>
            <person name="Benedito V.A."/>
            <person name="Mayer K.F."/>
            <person name="Gouzy J."/>
            <person name="Schoof H."/>
            <person name="Van de Peer Y."/>
            <person name="Proost S."/>
            <person name="Cook D.R."/>
            <person name="Meyers B.C."/>
            <person name="Spannagl M."/>
            <person name="Cheung F."/>
            <person name="De Mita S."/>
            <person name="Krishnakumar V."/>
            <person name="Gundlach H."/>
            <person name="Zhou S."/>
            <person name="Mudge J."/>
            <person name="Bharti A.K."/>
            <person name="Murray J.D."/>
            <person name="Naoumkina M.A."/>
            <person name="Rosen B."/>
            <person name="Silverstein K.A."/>
            <person name="Tang H."/>
            <person name="Rombauts S."/>
            <person name="Zhao P.X."/>
            <person name="Zhou P."/>
            <person name="Barbe V."/>
            <person name="Bardou P."/>
            <person name="Bechner M."/>
            <person name="Bellec A."/>
            <person name="Berger A."/>
            <person name="Berges H."/>
            <person name="Bidwell S."/>
            <person name="Bisseling T."/>
            <person name="Choisne N."/>
            <person name="Couloux A."/>
            <person name="Denny R."/>
            <person name="Deshpande S."/>
            <person name="Dai X."/>
            <person name="Doyle J.J."/>
            <person name="Dudez A.M."/>
            <person name="Farmer A.D."/>
            <person name="Fouteau S."/>
            <person name="Franken C."/>
            <person name="Gibelin C."/>
            <person name="Gish J."/>
            <person name="Goldstein S."/>
            <person name="Gonzalez A.J."/>
            <person name="Green P.J."/>
            <person name="Hallab A."/>
            <person name="Hartog M."/>
            <person name="Hua A."/>
            <person name="Humphray S.J."/>
            <person name="Jeong D.H."/>
            <person name="Jing Y."/>
            <person name="Jocker A."/>
            <person name="Kenton S.M."/>
            <person name="Kim D.J."/>
            <person name="Klee K."/>
            <person name="Lai H."/>
            <person name="Lang C."/>
            <person name="Lin S."/>
            <person name="Macmil S.L."/>
            <person name="Magdelenat G."/>
            <person name="Matthews L."/>
            <person name="McCorrison J."/>
            <person name="Monaghan E.L."/>
            <person name="Mun J.H."/>
            <person name="Najar F.Z."/>
            <person name="Nicholson C."/>
            <person name="Noirot C."/>
            <person name="O'Bleness M."/>
            <person name="Paule C.R."/>
            <person name="Poulain J."/>
            <person name="Prion F."/>
            <person name="Qin B."/>
            <person name="Qu C."/>
            <person name="Retzel E.F."/>
            <person name="Riddle C."/>
            <person name="Sallet E."/>
            <person name="Samain S."/>
            <person name="Samson N."/>
            <person name="Sanders I."/>
            <person name="Saurat O."/>
            <person name="Scarpelli C."/>
            <person name="Schiex T."/>
            <person name="Segurens B."/>
            <person name="Severin A.J."/>
            <person name="Sherrier D.J."/>
            <person name="Shi R."/>
            <person name="Sims S."/>
            <person name="Singer S.R."/>
            <person name="Sinharoy S."/>
            <person name="Sterck L."/>
            <person name="Viollet A."/>
            <person name="Wang B.B."/>
            <person name="Wang K."/>
            <person name="Wang M."/>
            <person name="Wang X."/>
            <person name="Warfsmann J."/>
            <person name="Weissenbach J."/>
            <person name="White D.D."/>
            <person name="White J.D."/>
            <person name="Wiley G.B."/>
            <person name="Wincker P."/>
            <person name="Xing Y."/>
            <person name="Yang L."/>
            <person name="Yao Z."/>
            <person name="Ying F."/>
            <person name="Zhai J."/>
            <person name="Zhou L."/>
            <person name="Zuber A."/>
            <person name="Denarie J."/>
            <person name="Dixon R.A."/>
            <person name="May G.D."/>
            <person name="Schwartz D.C."/>
            <person name="Rogers J."/>
            <person name="Quetier F."/>
            <person name="Town C.D."/>
            <person name="Roe B.A."/>
        </authorList>
    </citation>
    <scope>NUCLEOTIDE SEQUENCE [LARGE SCALE GENOMIC DNA]</scope>
    <source>
        <strain evidence="3">A17</strain>
        <strain evidence="5 6">cv. Jemalong A17</strain>
    </source>
</reference>
<keyword evidence="6" id="KW-1185">Reference proteome</keyword>
<feature type="region of interest" description="Disordered" evidence="1">
    <location>
        <begin position="1"/>
        <end position="26"/>
    </location>
</feature>
<accession>A0A072VP93</accession>
<evidence type="ECO:0000259" key="2">
    <source>
        <dbReference type="PROSITE" id="PS50181"/>
    </source>
</evidence>
<dbReference type="PROSITE" id="PS50181">
    <property type="entry name" value="FBOX"/>
    <property type="match status" value="1"/>
</dbReference>
<dbReference type="HOGENOM" id="CLU_027176_1_4_1"/>
<dbReference type="CDD" id="cd22157">
    <property type="entry name" value="F-box_AtFBW1-like"/>
    <property type="match status" value="1"/>
</dbReference>
<dbReference type="EnsemblPlants" id="KEH43632">
    <property type="protein sequence ID" value="KEH43632"/>
    <property type="gene ID" value="MTR_1g097560"/>
</dbReference>
<gene>
    <name evidence="5" type="primary">25485037</name>
    <name evidence="3" type="ordered locus">MTR_1g097560</name>
    <name evidence="4" type="ORF">MtrunA17_Chr1g0201221</name>
</gene>
<sequence length="376" mass="43016">MAEGLQHTRAMGDDETTVNSQYLPSPITDDVPSKQLPEELIVDILLKLPVRSLLQCKCVCKSWKTLISNPQFTKTHFLNSIDSPQLFSSGIGVRRNPNEILSYPVKPLLENPSNSITPLNFSMEHCYDILGSCNGLLCLYDIYQHNFTLWNPSINLKSKTSPTIILSDTEIIIDYGFGYDQINDKYKVLVFVLHEYEKTARIYTFGENIWNTFPNFPCYLNSQLGIYLSGTLNWIGNKDNEYVLISIDLEKEIYGEVLLPRHDDADNVRSTHLSVLSDCLCVSFDYKTHWTVWMMKEYGVAESWTKLMIIPQQEFKLIWKPLFMSENGAVLVRTMRTAGSTLVRYDLNNGQIDCLAILVNLGKVIIHHESLISPQR</sequence>
<evidence type="ECO:0000313" key="5">
    <source>
        <dbReference type="EnsemblPlants" id="KEH43632"/>
    </source>
</evidence>
<evidence type="ECO:0000256" key="1">
    <source>
        <dbReference type="SAM" id="MobiDB-lite"/>
    </source>
</evidence>
<dbReference type="AlphaFoldDB" id="A0A072VP93"/>
<dbReference type="Gene3D" id="1.20.1280.50">
    <property type="match status" value="1"/>
</dbReference>
<reference evidence="3 6" key="2">
    <citation type="journal article" date="2014" name="BMC Genomics">
        <title>An improved genome release (version Mt4.0) for the model legume Medicago truncatula.</title>
        <authorList>
            <person name="Tang H."/>
            <person name="Krishnakumar V."/>
            <person name="Bidwell S."/>
            <person name="Rosen B."/>
            <person name="Chan A."/>
            <person name="Zhou S."/>
            <person name="Gentzbittel L."/>
            <person name="Childs K.L."/>
            <person name="Yandell M."/>
            <person name="Gundlach H."/>
            <person name="Mayer K.F."/>
            <person name="Schwartz D.C."/>
            <person name="Town C.D."/>
        </authorList>
    </citation>
    <scope>GENOME REANNOTATION</scope>
    <source>
        <strain evidence="3">A17</strain>
        <strain evidence="5 6">cv. Jemalong A17</strain>
    </source>
</reference>
<dbReference type="InterPro" id="IPR006527">
    <property type="entry name" value="F-box-assoc_dom_typ1"/>
</dbReference>
<reference evidence="5" key="3">
    <citation type="submission" date="2015-04" db="UniProtKB">
        <authorList>
            <consortium name="EnsemblPlants"/>
        </authorList>
    </citation>
    <scope>IDENTIFICATION</scope>
    <source>
        <strain evidence="5">cv. Jemalong A17</strain>
    </source>
</reference>
<evidence type="ECO:0000313" key="6">
    <source>
        <dbReference type="Proteomes" id="UP000002051"/>
    </source>
</evidence>
<dbReference type="NCBIfam" id="TIGR01640">
    <property type="entry name" value="F_box_assoc_1"/>
    <property type="match status" value="1"/>
</dbReference>
<name>A0A072VP93_MEDTR</name>
<proteinExistence type="predicted"/>
<dbReference type="SMART" id="SM00256">
    <property type="entry name" value="FBOX"/>
    <property type="match status" value="1"/>
</dbReference>
<dbReference type="STRING" id="3880.A0A072VP93"/>
<evidence type="ECO:0000313" key="4">
    <source>
        <dbReference type="EMBL" id="RHN81627.1"/>
    </source>
</evidence>
<dbReference type="InterPro" id="IPR036047">
    <property type="entry name" value="F-box-like_dom_sf"/>
</dbReference>
<dbReference type="OrthoDB" id="1425577at2759"/>
<dbReference type="InterPro" id="IPR001810">
    <property type="entry name" value="F-box_dom"/>
</dbReference>
<dbReference type="EMBL" id="PSQE01000001">
    <property type="protein sequence ID" value="RHN81627.1"/>
    <property type="molecule type" value="Genomic_DNA"/>
</dbReference>
<protein>
    <submittedName>
        <fullName evidence="3">F-box protein interaction domain protein</fullName>
    </submittedName>
    <submittedName>
        <fullName evidence="4">Putative F-box domain-containing protein</fullName>
    </submittedName>
</protein>
<dbReference type="SUPFAM" id="SSF81383">
    <property type="entry name" value="F-box domain"/>
    <property type="match status" value="1"/>
</dbReference>
<dbReference type="Pfam" id="PF12937">
    <property type="entry name" value="F-box-like"/>
    <property type="match status" value="1"/>
</dbReference>
<evidence type="ECO:0000313" key="3">
    <source>
        <dbReference type="EMBL" id="KEH43632.1"/>
    </source>
</evidence>
<dbReference type="InterPro" id="IPR050796">
    <property type="entry name" value="SCF_F-box_component"/>
</dbReference>
<dbReference type="Proteomes" id="UP000265566">
    <property type="component" value="Chromosome 1"/>
</dbReference>
<feature type="domain" description="F-box" evidence="2">
    <location>
        <begin position="30"/>
        <end position="76"/>
    </location>
</feature>